<dbReference type="GO" id="GO:0005886">
    <property type="term" value="C:plasma membrane"/>
    <property type="evidence" value="ECO:0007669"/>
    <property type="project" value="UniProtKB-SubCell"/>
</dbReference>
<dbReference type="InterPro" id="IPR026392">
    <property type="entry name" value="Exo/Archaeosortase_dom"/>
</dbReference>
<dbReference type="AlphaFoldDB" id="A0A7Z1IN80"/>
<feature type="transmembrane region" description="Helical" evidence="8">
    <location>
        <begin position="255"/>
        <end position="272"/>
    </location>
</feature>
<feature type="transmembrane region" description="Helical" evidence="8">
    <location>
        <begin position="190"/>
        <end position="207"/>
    </location>
</feature>
<comment type="caution">
    <text evidence="9">The sequence shown here is derived from an EMBL/GenBank/DDBJ whole genome shotgun (WGS) entry which is preliminary data.</text>
</comment>
<evidence type="ECO:0000256" key="3">
    <source>
        <dbReference type="ARBA" id="ARBA00022670"/>
    </source>
</evidence>
<organism evidence="9 10">
    <name type="scientific">Marinobacter vinifirmus</name>
    <dbReference type="NCBI Taxonomy" id="355591"/>
    <lineage>
        <taxon>Bacteria</taxon>
        <taxon>Pseudomonadati</taxon>
        <taxon>Pseudomonadota</taxon>
        <taxon>Gammaproteobacteria</taxon>
        <taxon>Pseudomonadales</taxon>
        <taxon>Marinobacteraceae</taxon>
        <taxon>Marinobacter</taxon>
    </lineage>
</organism>
<keyword evidence="5" id="KW-0378">Hydrolase</keyword>
<feature type="transmembrane region" description="Helical" evidence="8">
    <location>
        <begin position="43"/>
        <end position="64"/>
    </location>
</feature>
<dbReference type="GO" id="GO:0008233">
    <property type="term" value="F:peptidase activity"/>
    <property type="evidence" value="ECO:0007669"/>
    <property type="project" value="UniProtKB-KW"/>
</dbReference>
<keyword evidence="4 8" id="KW-0812">Transmembrane</keyword>
<feature type="transmembrane region" description="Helical" evidence="8">
    <location>
        <begin position="214"/>
        <end position="235"/>
    </location>
</feature>
<keyword evidence="2" id="KW-1003">Cell membrane</keyword>
<keyword evidence="3" id="KW-0645">Protease</keyword>
<proteinExistence type="predicted"/>
<protein>
    <submittedName>
        <fullName evidence="9">Exosortase</fullName>
    </submittedName>
</protein>
<evidence type="ECO:0000256" key="8">
    <source>
        <dbReference type="SAM" id="Phobius"/>
    </source>
</evidence>
<evidence type="ECO:0000256" key="6">
    <source>
        <dbReference type="ARBA" id="ARBA00022989"/>
    </source>
</evidence>
<accession>A0A7Z1IN80</accession>
<feature type="transmembrane region" description="Helical" evidence="8">
    <location>
        <begin position="293"/>
        <end position="314"/>
    </location>
</feature>
<dbReference type="GO" id="GO:0006508">
    <property type="term" value="P:proteolysis"/>
    <property type="evidence" value="ECO:0007669"/>
    <property type="project" value="UniProtKB-KW"/>
</dbReference>
<name>A0A7Z1IN80_9GAMM</name>
<dbReference type="NCBIfam" id="TIGR04178">
    <property type="entry name" value="exo_archaeo"/>
    <property type="match status" value="1"/>
</dbReference>
<dbReference type="EMBL" id="NEFY01000002">
    <property type="protein sequence ID" value="OZC37237.1"/>
    <property type="molecule type" value="Genomic_DNA"/>
</dbReference>
<evidence type="ECO:0000256" key="4">
    <source>
        <dbReference type="ARBA" id="ARBA00022692"/>
    </source>
</evidence>
<evidence type="ECO:0000256" key="7">
    <source>
        <dbReference type="ARBA" id="ARBA00023136"/>
    </source>
</evidence>
<dbReference type="NCBIfam" id="TIGR02602">
    <property type="entry name" value="8TM_EpsH"/>
    <property type="match status" value="1"/>
</dbReference>
<dbReference type="Pfam" id="PF09721">
    <property type="entry name" value="Exosortase_EpsH"/>
    <property type="match status" value="1"/>
</dbReference>
<feature type="transmembrane region" description="Helical" evidence="8">
    <location>
        <begin position="128"/>
        <end position="152"/>
    </location>
</feature>
<feature type="transmembrane region" description="Helical" evidence="8">
    <location>
        <begin position="76"/>
        <end position="94"/>
    </location>
</feature>
<evidence type="ECO:0000256" key="5">
    <source>
        <dbReference type="ARBA" id="ARBA00022801"/>
    </source>
</evidence>
<dbReference type="RefSeq" id="WP_094624103.1">
    <property type="nucleotide sequence ID" value="NZ_NEFY01000002.1"/>
</dbReference>
<feature type="transmembrane region" description="Helical" evidence="8">
    <location>
        <begin position="101"/>
        <end position="122"/>
    </location>
</feature>
<evidence type="ECO:0000313" key="10">
    <source>
        <dbReference type="Proteomes" id="UP000216984"/>
    </source>
</evidence>
<dbReference type="Proteomes" id="UP000216984">
    <property type="component" value="Unassembled WGS sequence"/>
</dbReference>
<keyword evidence="7 8" id="KW-0472">Membrane</keyword>
<gene>
    <name evidence="9" type="ORF">B9Q17_03715</name>
</gene>
<keyword evidence="10" id="KW-1185">Reference proteome</keyword>
<dbReference type="InterPro" id="IPR019127">
    <property type="entry name" value="Exosortase"/>
</dbReference>
<reference evidence="9 10" key="1">
    <citation type="submission" date="2017-06" db="EMBL/GenBank/DDBJ databases">
        <title>Draft genome sequence of the halophilic bacterium Marinobacter vinifirmus FB1.</title>
        <authorList>
            <person name="Stepanov V.G."/>
            <person name="Roberts D.J."/>
            <person name="Fox G.E."/>
        </authorList>
    </citation>
    <scope>NUCLEOTIDE SEQUENCE [LARGE SCALE GENOMIC DNA]</scope>
    <source>
        <strain evidence="9 10">FB1</strain>
    </source>
</reference>
<feature type="transmembrane region" description="Helical" evidence="8">
    <location>
        <begin position="12"/>
        <end position="31"/>
    </location>
</feature>
<sequence>MLRKTLDNLPYALPYLIVTAVSVVLFYPTWIRLTSEWLEFEQVLAHGLATAVIYVALLLIHPPLPTNTQAPSASRFQVTGILILLVTTLVWALLELVRIDTLTYLMLPAGLLATSWALLGFYRALRLLPYVILLALSLPIWADFIPTLVAIASAVVSNWVRLFGMTALIEGNSITLPYGRLVIADGCSGIRYFAISILLAAMMSILNDYRWRGWLCFLTAAMVLGLIANWVRIFILVVVGYQTEMQSDMLTDHELMGWVVYGVFILPALYFAPVNRRKTADAPEAKRFSRKGVVAVLAALVVGPLALSVLQLSGNETSPWAPQNAAMIPGQPSELPLQLRLPDNLDHKVWATPGGAWLSVAQSERSAATDHKLVPYLRPPIDTEEWLLQETQGQVKIYQNRVGRQRVAVLQWYQVGDYATESYRDAKLWQIPATLSGANRFALVSVMVECEPRQCNRAIENVGAAQNTISLSPLPPENKASSQ</sequence>
<comment type="subcellular location">
    <subcellularLocation>
        <location evidence="1">Cell membrane</location>
        <topology evidence="1">Multi-pass membrane protein</topology>
    </subcellularLocation>
</comment>
<dbReference type="InterPro" id="IPR013426">
    <property type="entry name" value="EpsH-like"/>
</dbReference>
<evidence type="ECO:0000313" key="9">
    <source>
        <dbReference type="EMBL" id="OZC37237.1"/>
    </source>
</evidence>
<evidence type="ECO:0000256" key="1">
    <source>
        <dbReference type="ARBA" id="ARBA00004651"/>
    </source>
</evidence>
<keyword evidence="6 8" id="KW-1133">Transmembrane helix</keyword>
<evidence type="ECO:0000256" key="2">
    <source>
        <dbReference type="ARBA" id="ARBA00022475"/>
    </source>
</evidence>